<feature type="compositionally biased region" description="Low complexity" evidence="3">
    <location>
        <begin position="339"/>
        <end position="357"/>
    </location>
</feature>
<dbReference type="OrthoDB" id="99239at2759"/>
<dbReference type="EMBL" id="JAGRRH010000003">
    <property type="protein sequence ID" value="KAG7371686.1"/>
    <property type="molecule type" value="Genomic_DNA"/>
</dbReference>
<dbReference type="PANTHER" id="PTHR10015">
    <property type="entry name" value="HEAT SHOCK TRANSCRIPTION FACTOR"/>
    <property type="match status" value="1"/>
</dbReference>
<comment type="caution">
    <text evidence="5">The sequence shown here is derived from an EMBL/GenBank/DDBJ whole genome shotgun (WGS) entry which is preliminary data.</text>
</comment>
<dbReference type="EMBL" id="JAGRRH010000024">
    <property type="protein sequence ID" value="KAG7342585.1"/>
    <property type="molecule type" value="Genomic_DNA"/>
</dbReference>
<dbReference type="GO" id="GO:0003700">
    <property type="term" value="F:DNA-binding transcription factor activity"/>
    <property type="evidence" value="ECO:0007669"/>
    <property type="project" value="InterPro"/>
</dbReference>
<dbReference type="AlphaFoldDB" id="A0A9K3KG99"/>
<feature type="region of interest" description="Disordered" evidence="3">
    <location>
        <begin position="1"/>
        <end position="54"/>
    </location>
</feature>
<name>A0A9K3KG99_9STRA</name>
<feature type="compositionally biased region" description="Polar residues" evidence="3">
    <location>
        <begin position="12"/>
        <end position="25"/>
    </location>
</feature>
<evidence type="ECO:0000256" key="3">
    <source>
        <dbReference type="SAM" id="MobiDB-lite"/>
    </source>
</evidence>
<proteinExistence type="inferred from homology"/>
<feature type="domain" description="HSF-type DNA-binding" evidence="4">
    <location>
        <begin position="90"/>
        <end position="188"/>
    </location>
</feature>
<evidence type="ECO:0000256" key="1">
    <source>
        <dbReference type="ARBA" id="ARBA00023125"/>
    </source>
</evidence>
<dbReference type="InterPro" id="IPR000232">
    <property type="entry name" value="HSF_DNA-bd"/>
</dbReference>
<accession>A0A9K3KG99</accession>
<gene>
    <name evidence="6" type="ORF">IV203_017827</name>
    <name evidence="5" type="ORF">IV203_020528</name>
</gene>
<evidence type="ECO:0000313" key="7">
    <source>
        <dbReference type="Proteomes" id="UP000693970"/>
    </source>
</evidence>
<feature type="region of interest" description="Disordered" evidence="3">
    <location>
        <begin position="335"/>
        <end position="375"/>
    </location>
</feature>
<dbReference type="SMART" id="SM00415">
    <property type="entry name" value="HSF"/>
    <property type="match status" value="1"/>
</dbReference>
<protein>
    <submittedName>
        <fullName evidence="5">HSF-type DNA-binding protein</fullName>
    </submittedName>
</protein>
<feature type="compositionally biased region" description="Basic and acidic residues" evidence="3">
    <location>
        <begin position="1"/>
        <end position="11"/>
    </location>
</feature>
<evidence type="ECO:0000256" key="2">
    <source>
        <dbReference type="RuleBase" id="RU004020"/>
    </source>
</evidence>
<evidence type="ECO:0000313" key="5">
    <source>
        <dbReference type="EMBL" id="KAG7342585.1"/>
    </source>
</evidence>
<dbReference type="FunFam" id="1.10.10.10:FF:000479">
    <property type="entry name" value="Predicted protein"/>
    <property type="match status" value="1"/>
</dbReference>
<feature type="compositionally biased region" description="Polar residues" evidence="3">
    <location>
        <begin position="36"/>
        <end position="54"/>
    </location>
</feature>
<sequence>MTVKEETKTDKNTNNSPTKQDTNLPPSADSGVAIDSESTNDTSFSGNANTLKQQNEVTMPPAAAAAAVVDTSDSNVAGSTMSTAKNSGGHSLQFPFKLHDMLQMAEETGKDHIVSWMPEGRGFKVHNKEAFCEHIMPVYFSSNKYKTFQRSLNLWGFESVSKGPNRGACYHESFVKGQPELCHSMNRVKVKGKGSRSDGNNTKQLRNGVTNSTIPQQMQQQQQKQQQGNIASFIRGNNSKNGMPDPQAAAALAMATAAVNPQLAMMNAAAAAGFFNPAMMGFHPAAAAAMFGMNPAMSAALFNPNMFQAAALQQQQQQQQQQQALAQLTTKTAMNSTTPAPSMLPPAASVPALPAFFTGGGNNTGRGEPTSTAEV</sequence>
<evidence type="ECO:0000259" key="4">
    <source>
        <dbReference type="SMART" id="SM00415"/>
    </source>
</evidence>
<comment type="similarity">
    <text evidence="2">Belongs to the HSF family.</text>
</comment>
<reference evidence="5" key="2">
    <citation type="submission" date="2021-04" db="EMBL/GenBank/DDBJ databases">
        <authorList>
            <person name="Podell S."/>
        </authorList>
    </citation>
    <scope>NUCLEOTIDE SEQUENCE</scope>
    <source>
        <strain evidence="5">Hildebrandi</strain>
    </source>
</reference>
<keyword evidence="7" id="KW-1185">Reference proteome</keyword>
<dbReference type="Proteomes" id="UP000693970">
    <property type="component" value="Unassembled WGS sequence"/>
</dbReference>
<dbReference type="Pfam" id="PF00447">
    <property type="entry name" value="HSF_DNA-bind"/>
    <property type="match status" value="1"/>
</dbReference>
<keyword evidence="1 5" id="KW-0238">DNA-binding</keyword>
<dbReference type="GO" id="GO:0043565">
    <property type="term" value="F:sequence-specific DNA binding"/>
    <property type="evidence" value="ECO:0007669"/>
    <property type="project" value="InterPro"/>
</dbReference>
<dbReference type="PANTHER" id="PTHR10015:SF206">
    <property type="entry name" value="HSF-TYPE DNA-BINDING DOMAIN-CONTAINING PROTEIN"/>
    <property type="match status" value="1"/>
</dbReference>
<organism evidence="5 7">
    <name type="scientific">Nitzschia inconspicua</name>
    <dbReference type="NCBI Taxonomy" id="303405"/>
    <lineage>
        <taxon>Eukaryota</taxon>
        <taxon>Sar</taxon>
        <taxon>Stramenopiles</taxon>
        <taxon>Ochrophyta</taxon>
        <taxon>Bacillariophyta</taxon>
        <taxon>Bacillariophyceae</taxon>
        <taxon>Bacillariophycidae</taxon>
        <taxon>Bacillariales</taxon>
        <taxon>Bacillariaceae</taxon>
        <taxon>Nitzschia</taxon>
    </lineage>
</organism>
<evidence type="ECO:0000313" key="6">
    <source>
        <dbReference type="EMBL" id="KAG7371686.1"/>
    </source>
</evidence>
<reference evidence="5" key="1">
    <citation type="journal article" date="2021" name="Sci. Rep.">
        <title>Diploid genomic architecture of Nitzschia inconspicua, an elite biomass production diatom.</title>
        <authorList>
            <person name="Oliver A."/>
            <person name="Podell S."/>
            <person name="Pinowska A."/>
            <person name="Traller J.C."/>
            <person name="Smith S.R."/>
            <person name="McClure R."/>
            <person name="Beliaev A."/>
            <person name="Bohutskyi P."/>
            <person name="Hill E.A."/>
            <person name="Rabines A."/>
            <person name="Zheng H."/>
            <person name="Allen L.Z."/>
            <person name="Kuo A."/>
            <person name="Grigoriev I.V."/>
            <person name="Allen A.E."/>
            <person name="Hazlebeck D."/>
            <person name="Allen E.E."/>
        </authorList>
    </citation>
    <scope>NUCLEOTIDE SEQUENCE</scope>
    <source>
        <strain evidence="5">Hildebrandi</strain>
    </source>
</reference>